<comment type="caution">
    <text evidence="3">The sequence shown here is derived from an EMBL/GenBank/DDBJ whole genome shotgun (WGS) entry which is preliminary data.</text>
</comment>
<gene>
    <name evidence="3" type="ORF">OSO01_16240</name>
</gene>
<keyword evidence="4" id="KW-1185">Reference proteome</keyword>
<feature type="transmembrane region" description="Helical" evidence="1">
    <location>
        <begin position="133"/>
        <end position="155"/>
    </location>
</feature>
<dbReference type="RefSeq" id="WP_147209899.1">
    <property type="nucleotide sequence ID" value="NZ_BJYM01000005.1"/>
</dbReference>
<protein>
    <submittedName>
        <fullName evidence="3">Phosphatase PAP2 family protein</fullName>
    </submittedName>
</protein>
<feature type="transmembrane region" description="Helical" evidence="1">
    <location>
        <begin position="65"/>
        <end position="84"/>
    </location>
</feature>
<proteinExistence type="predicted"/>
<reference evidence="3 4" key="1">
    <citation type="submission" date="2019-07" db="EMBL/GenBank/DDBJ databases">
        <title>Whole genome shotgun sequence of Oceanobacillus sojae NBRC 105379.</title>
        <authorList>
            <person name="Hosoyama A."/>
            <person name="Uohara A."/>
            <person name="Ohji S."/>
            <person name="Ichikawa N."/>
        </authorList>
    </citation>
    <scope>NUCLEOTIDE SEQUENCE [LARGE SCALE GENOMIC DNA]</scope>
    <source>
        <strain evidence="3 4">NBRC 105379</strain>
    </source>
</reference>
<dbReference type="Proteomes" id="UP000321558">
    <property type="component" value="Unassembled WGS sequence"/>
</dbReference>
<keyword evidence="1" id="KW-0472">Membrane</keyword>
<keyword evidence="1" id="KW-0812">Transmembrane</keyword>
<sequence>MGKQKVSPVPFFIVGILFLILFGAISWGVYFDSSWIRSFDLAWIDRIQGSISEGKTSFIIKVTELGSMKLVIAFTIIIAIVLFFKRRFAEGLWFGGTILFCAAIGGKILKKIFDRDRPAFLQLIEKTNESFPSGHATATTIFYGFIGLVLILTAVQIWKKVIVAFIALLWIGFILYTRIYLGVHFPTDVLAGFLYGTAVVFISIGVYLLVQQPLRHLLEKLNLVDKSKTFERAENY</sequence>
<organism evidence="3 4">
    <name type="scientific">Oceanobacillus sojae</name>
    <dbReference type="NCBI Taxonomy" id="582851"/>
    <lineage>
        <taxon>Bacteria</taxon>
        <taxon>Bacillati</taxon>
        <taxon>Bacillota</taxon>
        <taxon>Bacilli</taxon>
        <taxon>Bacillales</taxon>
        <taxon>Bacillaceae</taxon>
        <taxon>Oceanobacillus</taxon>
    </lineage>
</organism>
<accession>A0A511ZHG8</accession>
<keyword evidence="1" id="KW-1133">Transmembrane helix</keyword>
<name>A0A511ZHG8_9BACI</name>
<dbReference type="CDD" id="cd03392">
    <property type="entry name" value="PAP2_like_2"/>
    <property type="match status" value="1"/>
</dbReference>
<dbReference type="Gene3D" id="1.20.144.10">
    <property type="entry name" value="Phosphatidic acid phosphatase type 2/haloperoxidase"/>
    <property type="match status" value="2"/>
</dbReference>
<dbReference type="EMBL" id="BJYM01000005">
    <property type="protein sequence ID" value="GEN86885.1"/>
    <property type="molecule type" value="Genomic_DNA"/>
</dbReference>
<evidence type="ECO:0000256" key="1">
    <source>
        <dbReference type="SAM" id="Phobius"/>
    </source>
</evidence>
<feature type="transmembrane region" description="Helical" evidence="1">
    <location>
        <begin position="162"/>
        <end position="183"/>
    </location>
</feature>
<dbReference type="STRING" id="582851.GCA_900162665_03335"/>
<evidence type="ECO:0000313" key="4">
    <source>
        <dbReference type="Proteomes" id="UP000321558"/>
    </source>
</evidence>
<dbReference type="SMART" id="SM00014">
    <property type="entry name" value="acidPPc"/>
    <property type="match status" value="1"/>
</dbReference>
<dbReference type="PANTHER" id="PTHR14969">
    <property type="entry name" value="SPHINGOSINE-1-PHOSPHATE PHOSPHOHYDROLASE"/>
    <property type="match status" value="1"/>
</dbReference>
<evidence type="ECO:0000259" key="2">
    <source>
        <dbReference type="SMART" id="SM00014"/>
    </source>
</evidence>
<feature type="transmembrane region" description="Helical" evidence="1">
    <location>
        <begin position="12"/>
        <end position="31"/>
    </location>
</feature>
<feature type="transmembrane region" description="Helical" evidence="1">
    <location>
        <begin position="189"/>
        <end position="210"/>
    </location>
</feature>
<dbReference type="Pfam" id="PF01569">
    <property type="entry name" value="PAP2"/>
    <property type="match status" value="1"/>
</dbReference>
<feature type="transmembrane region" description="Helical" evidence="1">
    <location>
        <begin position="91"/>
        <end position="113"/>
    </location>
</feature>
<dbReference type="PANTHER" id="PTHR14969:SF13">
    <property type="entry name" value="AT30094P"/>
    <property type="match status" value="1"/>
</dbReference>
<dbReference type="InterPro" id="IPR036938">
    <property type="entry name" value="PAP2/HPO_sf"/>
</dbReference>
<dbReference type="OrthoDB" id="9789113at2"/>
<feature type="domain" description="Phosphatidic acid phosphatase type 2/haloperoxidase" evidence="2">
    <location>
        <begin position="94"/>
        <end position="204"/>
    </location>
</feature>
<evidence type="ECO:0000313" key="3">
    <source>
        <dbReference type="EMBL" id="GEN86885.1"/>
    </source>
</evidence>
<dbReference type="InterPro" id="IPR000326">
    <property type="entry name" value="PAP2/HPO"/>
</dbReference>
<dbReference type="SUPFAM" id="SSF48317">
    <property type="entry name" value="Acid phosphatase/Vanadium-dependent haloperoxidase"/>
    <property type="match status" value="1"/>
</dbReference>
<dbReference type="AlphaFoldDB" id="A0A511ZHG8"/>